<feature type="region of interest" description="Disordered" evidence="1">
    <location>
        <begin position="1"/>
        <end position="20"/>
    </location>
</feature>
<accession>A0A9P6LTK9</accession>
<evidence type="ECO:0000256" key="1">
    <source>
        <dbReference type="SAM" id="MobiDB-lite"/>
    </source>
</evidence>
<dbReference type="Proteomes" id="UP000749646">
    <property type="component" value="Unassembled WGS sequence"/>
</dbReference>
<comment type="caution">
    <text evidence="2">The sequence shown here is derived from an EMBL/GenBank/DDBJ whole genome shotgun (WGS) entry which is preliminary data.</text>
</comment>
<dbReference type="AlphaFoldDB" id="A0A9P6LTK9"/>
<evidence type="ECO:0000313" key="3">
    <source>
        <dbReference type="Proteomes" id="UP000749646"/>
    </source>
</evidence>
<dbReference type="EMBL" id="JAAAHW010009525">
    <property type="protein sequence ID" value="KAF9939514.1"/>
    <property type="molecule type" value="Genomic_DNA"/>
</dbReference>
<gene>
    <name evidence="2" type="ORF">BGZ65_010306</name>
</gene>
<sequence>MKARPTEQDFEQALPAPNSQTSMATKLLDKEHLIVNEIFTRTDSTRLEKFEVLEETDLRKLESYLKVKDENRVLGNPDRIVTTESHVVCVAHYHVIYQGSASQKLREIIKANTGHPKEETSFNTLAKQFYTALVNTRDSKTRYHAEMGCNDG</sequence>
<evidence type="ECO:0000313" key="2">
    <source>
        <dbReference type="EMBL" id="KAF9939514.1"/>
    </source>
</evidence>
<name>A0A9P6LTK9_9FUNG</name>
<reference evidence="2" key="1">
    <citation type="journal article" date="2020" name="Fungal Divers.">
        <title>Resolving the Mortierellaceae phylogeny through synthesis of multi-gene phylogenetics and phylogenomics.</title>
        <authorList>
            <person name="Vandepol N."/>
            <person name="Liber J."/>
            <person name="Desiro A."/>
            <person name="Na H."/>
            <person name="Kennedy M."/>
            <person name="Barry K."/>
            <person name="Grigoriev I.V."/>
            <person name="Miller A.N."/>
            <person name="O'Donnell K."/>
            <person name="Stajich J.E."/>
            <person name="Bonito G."/>
        </authorList>
    </citation>
    <scope>NUCLEOTIDE SEQUENCE</scope>
    <source>
        <strain evidence="2">MES-2147</strain>
    </source>
</reference>
<keyword evidence="3" id="KW-1185">Reference proteome</keyword>
<protein>
    <submittedName>
        <fullName evidence="2">Uncharacterized protein</fullName>
    </submittedName>
</protein>
<organism evidence="2 3">
    <name type="scientific">Modicella reniformis</name>
    <dbReference type="NCBI Taxonomy" id="1440133"/>
    <lineage>
        <taxon>Eukaryota</taxon>
        <taxon>Fungi</taxon>
        <taxon>Fungi incertae sedis</taxon>
        <taxon>Mucoromycota</taxon>
        <taxon>Mortierellomycotina</taxon>
        <taxon>Mortierellomycetes</taxon>
        <taxon>Mortierellales</taxon>
        <taxon>Mortierellaceae</taxon>
        <taxon>Modicella</taxon>
    </lineage>
</organism>
<proteinExistence type="predicted"/>
<dbReference type="OrthoDB" id="2432435at2759"/>